<accession>A0A5N6Z094</accession>
<dbReference type="OrthoDB" id="5370059at2759"/>
<evidence type="ECO:0000313" key="5">
    <source>
        <dbReference type="Proteomes" id="UP000327118"/>
    </source>
</evidence>
<protein>
    <submittedName>
        <fullName evidence="4">Regulator of chromosome condensation 1/beta-lactamase-inhibitor protein II</fullName>
    </submittedName>
</protein>
<dbReference type="InterPro" id="IPR051709">
    <property type="entry name" value="Ub-ligase/GTPase-reg"/>
</dbReference>
<dbReference type="Pfam" id="PF25390">
    <property type="entry name" value="WD40_RLD"/>
    <property type="match status" value="1"/>
</dbReference>
<keyword evidence="5" id="KW-1185">Reference proteome</keyword>
<dbReference type="InterPro" id="IPR009091">
    <property type="entry name" value="RCC1/BLIP-II"/>
</dbReference>
<feature type="domain" description="RCC1-like" evidence="3">
    <location>
        <begin position="3"/>
        <end position="356"/>
    </location>
</feature>
<dbReference type="PROSITE" id="PS00626">
    <property type="entry name" value="RCC1_2"/>
    <property type="match status" value="2"/>
</dbReference>
<evidence type="ECO:0000259" key="3">
    <source>
        <dbReference type="Pfam" id="PF25390"/>
    </source>
</evidence>
<keyword evidence="1" id="KW-0677">Repeat</keyword>
<feature type="repeat" description="RCC1" evidence="2">
    <location>
        <begin position="172"/>
        <end position="224"/>
    </location>
</feature>
<proteinExistence type="predicted"/>
<dbReference type="PROSITE" id="PS50012">
    <property type="entry name" value="RCC1_3"/>
    <property type="match status" value="4"/>
</dbReference>
<dbReference type="GO" id="GO:0061630">
    <property type="term" value="F:ubiquitin protein ligase activity"/>
    <property type="evidence" value="ECO:0007669"/>
    <property type="project" value="TreeGrafter"/>
</dbReference>
<dbReference type="InterPro" id="IPR058923">
    <property type="entry name" value="RCC1-like_dom"/>
</dbReference>
<feature type="repeat" description="RCC1" evidence="2">
    <location>
        <begin position="118"/>
        <end position="171"/>
    </location>
</feature>
<sequence>MPLYAFGSNGSGQLGIGHDDDVSVPTRCLFDGPEPDALRNGGERTTNVVRRIAAGGNHTLLLFSDGSVYAAGWNGDGRCGGRACEGVVRFRRVVVGDGVSFKDVSAGWEGSFLVSTGDEVFVMGSGARGELGLGEGVVQATVARAMGGFPRGMNVVAIASGMGHAVVVLSSGEVFGWGGARKGQLGESVRGRRIVWSPVRISDVPFRATGAVCGREFTVVMGDKEKGEFVVLGSADHRWNVLSDIPVLGGYRYMAASWHGVYVHRAGGEVLAWGRNDRGQLPSEDLPVVRELAVGSEHVLALLDGGRLVAFGWGEHGNCGPVVDEQGNVRGRYNLIPLPLEGESDVVGVGAGCATSWVVIS</sequence>
<dbReference type="GO" id="GO:0006511">
    <property type="term" value="P:ubiquitin-dependent protein catabolic process"/>
    <property type="evidence" value="ECO:0007669"/>
    <property type="project" value="TreeGrafter"/>
</dbReference>
<dbReference type="EMBL" id="ML739188">
    <property type="protein sequence ID" value="KAE8351091.1"/>
    <property type="molecule type" value="Genomic_DNA"/>
</dbReference>
<dbReference type="AlphaFoldDB" id="A0A5N6Z094"/>
<dbReference type="PRINTS" id="PR00633">
    <property type="entry name" value="RCCNDNSATION"/>
</dbReference>
<dbReference type="PANTHER" id="PTHR45622">
    <property type="entry name" value="UBIQUITIN-PROTEIN LIGASE E3A-RELATED"/>
    <property type="match status" value="1"/>
</dbReference>
<evidence type="ECO:0000256" key="1">
    <source>
        <dbReference type="ARBA" id="ARBA00022737"/>
    </source>
</evidence>
<gene>
    <name evidence="4" type="ORF">BDV28DRAFT_162579</name>
</gene>
<dbReference type="Gene3D" id="2.130.10.30">
    <property type="entry name" value="Regulator of chromosome condensation 1/beta-lactamase-inhibitor protein II"/>
    <property type="match status" value="2"/>
</dbReference>
<reference evidence="5" key="1">
    <citation type="submission" date="2019-04" db="EMBL/GenBank/DDBJ databases">
        <title>Friends and foes A comparative genomics studyof 23 Aspergillus species from section Flavi.</title>
        <authorList>
            <consortium name="DOE Joint Genome Institute"/>
            <person name="Kjaerbolling I."/>
            <person name="Vesth T."/>
            <person name="Frisvad J.C."/>
            <person name="Nybo J.L."/>
            <person name="Theobald S."/>
            <person name="Kildgaard S."/>
            <person name="Isbrandt T."/>
            <person name="Kuo A."/>
            <person name="Sato A."/>
            <person name="Lyhne E.K."/>
            <person name="Kogle M.E."/>
            <person name="Wiebenga A."/>
            <person name="Kun R.S."/>
            <person name="Lubbers R.J."/>
            <person name="Makela M.R."/>
            <person name="Barry K."/>
            <person name="Chovatia M."/>
            <person name="Clum A."/>
            <person name="Daum C."/>
            <person name="Haridas S."/>
            <person name="He G."/>
            <person name="LaButti K."/>
            <person name="Lipzen A."/>
            <person name="Mondo S."/>
            <person name="Riley R."/>
            <person name="Salamov A."/>
            <person name="Simmons B.A."/>
            <person name="Magnuson J.K."/>
            <person name="Henrissat B."/>
            <person name="Mortensen U.H."/>
            <person name="Larsen T.O."/>
            <person name="Devries R.P."/>
            <person name="Grigoriev I.V."/>
            <person name="Machida M."/>
            <person name="Baker S.E."/>
            <person name="Andersen M.R."/>
        </authorList>
    </citation>
    <scope>NUCLEOTIDE SEQUENCE [LARGE SCALE GENOMIC DNA]</scope>
    <source>
        <strain evidence="5">CBS 553.77</strain>
    </source>
</reference>
<dbReference type="Proteomes" id="UP000327118">
    <property type="component" value="Unassembled WGS sequence"/>
</dbReference>
<evidence type="ECO:0000313" key="4">
    <source>
        <dbReference type="EMBL" id="KAE8351091.1"/>
    </source>
</evidence>
<dbReference type="GO" id="GO:0016567">
    <property type="term" value="P:protein ubiquitination"/>
    <property type="evidence" value="ECO:0007669"/>
    <property type="project" value="TreeGrafter"/>
</dbReference>
<name>A0A5N6Z094_9EURO</name>
<dbReference type="GO" id="GO:0005737">
    <property type="term" value="C:cytoplasm"/>
    <property type="evidence" value="ECO:0007669"/>
    <property type="project" value="TreeGrafter"/>
</dbReference>
<feature type="repeat" description="RCC1" evidence="2">
    <location>
        <begin position="1"/>
        <end position="65"/>
    </location>
</feature>
<organism evidence="4 5">
    <name type="scientific">Aspergillus coremiiformis</name>
    <dbReference type="NCBI Taxonomy" id="138285"/>
    <lineage>
        <taxon>Eukaryota</taxon>
        <taxon>Fungi</taxon>
        <taxon>Dikarya</taxon>
        <taxon>Ascomycota</taxon>
        <taxon>Pezizomycotina</taxon>
        <taxon>Eurotiomycetes</taxon>
        <taxon>Eurotiomycetidae</taxon>
        <taxon>Eurotiales</taxon>
        <taxon>Aspergillaceae</taxon>
        <taxon>Aspergillus</taxon>
        <taxon>Aspergillus subgen. Circumdati</taxon>
    </lineage>
</organism>
<dbReference type="InterPro" id="IPR000408">
    <property type="entry name" value="Reg_chr_condens"/>
</dbReference>
<dbReference type="PANTHER" id="PTHR45622:SF70">
    <property type="entry name" value="SECRETION-REGULATING GUANINE NUCLEOTIDE EXCHANGE FACTOR"/>
    <property type="match status" value="1"/>
</dbReference>
<evidence type="ECO:0000256" key="2">
    <source>
        <dbReference type="PROSITE-ProRule" id="PRU00235"/>
    </source>
</evidence>
<feature type="repeat" description="RCC1" evidence="2">
    <location>
        <begin position="268"/>
        <end position="305"/>
    </location>
</feature>
<dbReference type="SUPFAM" id="SSF50985">
    <property type="entry name" value="RCC1/BLIP-II"/>
    <property type="match status" value="1"/>
</dbReference>